<dbReference type="Proteomes" id="UP000427906">
    <property type="component" value="Chromosome"/>
</dbReference>
<dbReference type="OrthoDB" id="9771205at2"/>
<accession>A0A5K7YIH9</accession>
<evidence type="ECO:0000256" key="7">
    <source>
        <dbReference type="ARBA" id="ARBA00023237"/>
    </source>
</evidence>
<evidence type="ECO:0000313" key="8">
    <source>
        <dbReference type="EMBL" id="BBO69472.1"/>
    </source>
</evidence>
<evidence type="ECO:0000256" key="4">
    <source>
        <dbReference type="ARBA" id="ARBA00022452"/>
    </source>
</evidence>
<proteinExistence type="inferred from homology"/>
<name>A0A5K7YIH9_9BACT</name>
<dbReference type="Gene3D" id="1.20.1600.10">
    <property type="entry name" value="Outer membrane efflux proteins (OEP)"/>
    <property type="match status" value="1"/>
</dbReference>
<dbReference type="EMBL" id="AP021874">
    <property type="protein sequence ID" value="BBO69472.1"/>
    <property type="molecule type" value="Genomic_DNA"/>
</dbReference>
<evidence type="ECO:0000256" key="3">
    <source>
        <dbReference type="ARBA" id="ARBA00022448"/>
    </source>
</evidence>
<dbReference type="PANTHER" id="PTHR30026:SF20">
    <property type="entry name" value="OUTER MEMBRANE PROTEIN TOLC"/>
    <property type="match status" value="1"/>
</dbReference>
<dbReference type="PANTHER" id="PTHR30026">
    <property type="entry name" value="OUTER MEMBRANE PROTEIN TOLC"/>
    <property type="match status" value="1"/>
</dbReference>
<keyword evidence="3" id="KW-0813">Transport</keyword>
<protein>
    <submittedName>
        <fullName evidence="8">Cation efflux system protein</fullName>
    </submittedName>
</protein>
<dbReference type="KEGG" id="dalk:DSCA_34020"/>
<evidence type="ECO:0000256" key="6">
    <source>
        <dbReference type="ARBA" id="ARBA00023136"/>
    </source>
</evidence>
<dbReference type="GO" id="GO:0009279">
    <property type="term" value="C:cell outer membrane"/>
    <property type="evidence" value="ECO:0007669"/>
    <property type="project" value="UniProtKB-SubCell"/>
</dbReference>
<evidence type="ECO:0000256" key="2">
    <source>
        <dbReference type="ARBA" id="ARBA00007613"/>
    </source>
</evidence>
<dbReference type="SUPFAM" id="SSF56954">
    <property type="entry name" value="Outer membrane efflux proteins (OEP)"/>
    <property type="match status" value="1"/>
</dbReference>
<sequence>MKRRLALVLGLIGLAVILASVVQAKTVRIGVVYDGDSPQFPVIRDLFFHEIDSMTRGAHTVVFPAHAQASGEWNMRQINRALDRLLASAGVDMVLVLGGASAHEVCRRRNFSKPVFAAYVVDARLQGLPVEAGTSGVPNLNYISIFSDFNRAIQTFREITPFSRLALVADGFLREAIPQLNTIARRMSNEFTMDVTVVPVTESGEQALADIPADSDAVLLTLIPRLPDAEFRKLVAGINQRRLPSFSLRGRCDVEKGVLVSTTPEDTFLHLARSVAINVQETLDGTNPGDLSTAFAVGEKLAINMATARAIGIYPNWGVLAEADLLDDASAVDQRRLNIVMAMQEALAANLDLAAANRTVEAGAAQVEEARSPLLPQVGVSTQASIIDDDRAQASFGAQPERLWTGSLQATQLVYSDKAWAGYTIERELQTSREQGRDAVRLDIVQAAASAYLNVLRARSIERIQKENLKLTRENLERARIRVDIGAGGPEEVYRWESQIADSRRNVLTAQSIALDTISAMNNILNRPLREMFAPEEADYRDPMSILPDHRLTDYMNNPMEIRILRDFLVAEGLAASPELKQIEAAMAAQERSITLAKREFWVPTVSLFGDVTERFSEGGEGSAPPSIGSLQLSGKNDTDWTAGVQASLPLYTGGGRRAALSRSREELSKLRYDRDNIANRIEARILNAVHLIRASYPGIRLSKDAADAAGRNLTLVTDSYVRGIKSIIDLIDAQNQALVANQQAANAVYDFLIDLMAVQRSTGSFFLFAPEKELDAWMDRLNQYVSDEEKMARQG</sequence>
<reference evidence="8 9" key="1">
    <citation type="submission" date="2019-11" db="EMBL/GenBank/DDBJ databases">
        <title>Comparative genomics of hydrocarbon-degrading Desulfosarcina strains.</title>
        <authorList>
            <person name="Watanabe M."/>
            <person name="Kojima H."/>
            <person name="Fukui M."/>
        </authorList>
    </citation>
    <scope>NUCLEOTIDE SEQUENCE [LARGE SCALE GENOMIC DNA]</scope>
    <source>
        <strain evidence="8 9">PL12</strain>
    </source>
</reference>
<dbReference type="GO" id="GO:0015562">
    <property type="term" value="F:efflux transmembrane transporter activity"/>
    <property type="evidence" value="ECO:0007669"/>
    <property type="project" value="InterPro"/>
</dbReference>
<evidence type="ECO:0000256" key="1">
    <source>
        <dbReference type="ARBA" id="ARBA00004442"/>
    </source>
</evidence>
<dbReference type="InterPro" id="IPR003423">
    <property type="entry name" value="OMP_efflux"/>
</dbReference>
<keyword evidence="6" id="KW-0472">Membrane</keyword>
<gene>
    <name evidence="8" type="ORF">DSCA_34020</name>
</gene>
<dbReference type="Pfam" id="PF02321">
    <property type="entry name" value="OEP"/>
    <property type="match status" value="2"/>
</dbReference>
<dbReference type="InterPro" id="IPR051906">
    <property type="entry name" value="TolC-like"/>
</dbReference>
<dbReference type="RefSeq" id="WP_155317507.1">
    <property type="nucleotide sequence ID" value="NZ_AP021874.1"/>
</dbReference>
<keyword evidence="4" id="KW-1134">Transmembrane beta strand</keyword>
<keyword evidence="5" id="KW-0812">Transmembrane</keyword>
<keyword evidence="9" id="KW-1185">Reference proteome</keyword>
<comment type="subcellular location">
    <subcellularLocation>
        <location evidence="1">Cell outer membrane</location>
    </subcellularLocation>
</comment>
<evidence type="ECO:0000256" key="5">
    <source>
        <dbReference type="ARBA" id="ARBA00022692"/>
    </source>
</evidence>
<keyword evidence="7" id="KW-0998">Cell outer membrane</keyword>
<dbReference type="GO" id="GO:1990281">
    <property type="term" value="C:efflux pump complex"/>
    <property type="evidence" value="ECO:0007669"/>
    <property type="project" value="TreeGrafter"/>
</dbReference>
<comment type="similarity">
    <text evidence="2">Belongs to the outer membrane factor (OMF) (TC 1.B.17) family.</text>
</comment>
<organism evidence="8 9">
    <name type="scientific">Desulfosarcina alkanivorans</name>
    <dbReference type="NCBI Taxonomy" id="571177"/>
    <lineage>
        <taxon>Bacteria</taxon>
        <taxon>Pseudomonadati</taxon>
        <taxon>Thermodesulfobacteriota</taxon>
        <taxon>Desulfobacteria</taxon>
        <taxon>Desulfobacterales</taxon>
        <taxon>Desulfosarcinaceae</taxon>
        <taxon>Desulfosarcina</taxon>
    </lineage>
</organism>
<evidence type="ECO:0000313" key="9">
    <source>
        <dbReference type="Proteomes" id="UP000427906"/>
    </source>
</evidence>
<dbReference type="AlphaFoldDB" id="A0A5K7YIH9"/>
<dbReference type="GO" id="GO:0015288">
    <property type="term" value="F:porin activity"/>
    <property type="evidence" value="ECO:0007669"/>
    <property type="project" value="TreeGrafter"/>
</dbReference>
<dbReference type="Gene3D" id="3.40.50.2300">
    <property type="match status" value="2"/>
</dbReference>